<evidence type="ECO:0000256" key="6">
    <source>
        <dbReference type="ARBA" id="ARBA00023159"/>
    </source>
</evidence>
<evidence type="ECO:0000256" key="10">
    <source>
        <dbReference type="SAM" id="MobiDB-lite"/>
    </source>
</evidence>
<dbReference type="STRING" id="121845.A0A3Q0IL10"/>
<feature type="region of interest" description="Disordered" evidence="10">
    <location>
        <begin position="175"/>
        <end position="261"/>
    </location>
</feature>
<keyword evidence="4" id="KW-0805">Transcription regulation</keyword>
<protein>
    <recommendedName>
        <fullName evidence="3">Mediator of RNA polymerase II transcription subunit 28</fullName>
    </recommendedName>
    <alternativeName>
        <fullName evidence="9">Mediator complex subunit 28</fullName>
    </alternativeName>
</protein>
<dbReference type="PANTHER" id="PTHR13512">
    <property type="entry name" value="MEDIATOR COMPLEX SUBUNIT 28"/>
    <property type="match status" value="1"/>
</dbReference>
<reference evidence="12" key="1">
    <citation type="submission" date="2025-08" db="UniProtKB">
        <authorList>
            <consortium name="RefSeq"/>
        </authorList>
    </citation>
    <scope>IDENTIFICATION</scope>
</reference>
<evidence type="ECO:0000256" key="3">
    <source>
        <dbReference type="ARBA" id="ARBA00019683"/>
    </source>
</evidence>
<proteinExistence type="inferred from homology"/>
<evidence type="ECO:0000256" key="5">
    <source>
        <dbReference type="ARBA" id="ARBA00023054"/>
    </source>
</evidence>
<organism evidence="11 12">
    <name type="scientific">Diaphorina citri</name>
    <name type="common">Asian citrus psyllid</name>
    <dbReference type="NCBI Taxonomy" id="121845"/>
    <lineage>
        <taxon>Eukaryota</taxon>
        <taxon>Metazoa</taxon>
        <taxon>Ecdysozoa</taxon>
        <taxon>Arthropoda</taxon>
        <taxon>Hexapoda</taxon>
        <taxon>Insecta</taxon>
        <taxon>Pterygota</taxon>
        <taxon>Neoptera</taxon>
        <taxon>Paraneoptera</taxon>
        <taxon>Hemiptera</taxon>
        <taxon>Sternorrhyncha</taxon>
        <taxon>Psylloidea</taxon>
        <taxon>Psyllidae</taxon>
        <taxon>Diaphorininae</taxon>
        <taxon>Diaphorina</taxon>
    </lineage>
</organism>
<gene>
    <name evidence="12" type="primary">LOC103505847</name>
</gene>
<evidence type="ECO:0000256" key="8">
    <source>
        <dbReference type="ARBA" id="ARBA00023242"/>
    </source>
</evidence>
<keyword evidence="6" id="KW-0010">Activator</keyword>
<evidence type="ECO:0000256" key="2">
    <source>
        <dbReference type="ARBA" id="ARBA00005571"/>
    </source>
</evidence>
<dbReference type="AlphaFoldDB" id="A0A3Q0IL10"/>
<dbReference type="Proteomes" id="UP000079169">
    <property type="component" value="Unplaced"/>
</dbReference>
<keyword evidence="8" id="KW-0539">Nucleus</keyword>
<keyword evidence="7" id="KW-0804">Transcription</keyword>
<evidence type="ECO:0000256" key="7">
    <source>
        <dbReference type="ARBA" id="ARBA00023163"/>
    </source>
</evidence>
<dbReference type="RefSeq" id="XP_026676872.1">
    <property type="nucleotide sequence ID" value="XM_026821071.1"/>
</dbReference>
<evidence type="ECO:0000256" key="1">
    <source>
        <dbReference type="ARBA" id="ARBA00004123"/>
    </source>
</evidence>
<feature type="compositionally biased region" description="Low complexity" evidence="10">
    <location>
        <begin position="151"/>
        <end position="163"/>
    </location>
</feature>
<sequence>MVDCGSRRANETCLSPLEKDEIKLEIDQATLKFLDLARQMEAFFLQKRFLLSALKPELIVKEDIVDLRHDLARKEELIKRHYDKIAVWQNLLSDLQGWAKSPAHQGSTSSASGTTPPNSTPTQSGPGISAMGGPLPGMMGGMAPIVPGSTMQPMSGMPQQQQQVQMQQQIHMQHMQQQGMGPGGPPSGPGGPSSGMMFMGPGGPRGGGNAGPPPFPSAGPGGMGGPGNLGPGGMGPGGLLQGPLAYLEKTTSNIGLPDGRR</sequence>
<comment type="subcellular location">
    <subcellularLocation>
        <location evidence="1">Nucleus</location>
    </subcellularLocation>
</comment>
<feature type="compositionally biased region" description="Low complexity" evidence="10">
    <location>
        <begin position="106"/>
        <end position="133"/>
    </location>
</feature>
<evidence type="ECO:0000313" key="11">
    <source>
        <dbReference type="Proteomes" id="UP000079169"/>
    </source>
</evidence>
<evidence type="ECO:0000313" key="12">
    <source>
        <dbReference type="RefSeq" id="XP_026676872.1"/>
    </source>
</evidence>
<dbReference type="GO" id="GO:0016592">
    <property type="term" value="C:mediator complex"/>
    <property type="evidence" value="ECO:0007669"/>
    <property type="project" value="TreeGrafter"/>
</dbReference>
<dbReference type="Pfam" id="PF11594">
    <property type="entry name" value="Med28"/>
    <property type="match status" value="1"/>
</dbReference>
<feature type="compositionally biased region" description="Gly residues" evidence="10">
    <location>
        <begin position="200"/>
        <end position="210"/>
    </location>
</feature>
<feature type="compositionally biased region" description="Gly residues" evidence="10">
    <location>
        <begin position="219"/>
        <end position="240"/>
    </location>
</feature>
<dbReference type="KEGG" id="dci:103505847"/>
<evidence type="ECO:0000256" key="9">
    <source>
        <dbReference type="ARBA" id="ARBA00031964"/>
    </source>
</evidence>
<comment type="similarity">
    <text evidence="2">Belongs to the Mediator complex subunit 28 family.</text>
</comment>
<name>A0A3Q0IL10_DIACI</name>
<dbReference type="PANTHER" id="PTHR13512:SF2">
    <property type="entry name" value="MEDIATOR OF RNA POLYMERASE II TRANSCRIPTION SUBUNIT 28"/>
    <property type="match status" value="1"/>
</dbReference>
<dbReference type="GeneID" id="103505847"/>
<evidence type="ECO:0000256" key="4">
    <source>
        <dbReference type="ARBA" id="ARBA00023015"/>
    </source>
</evidence>
<keyword evidence="11" id="KW-1185">Reference proteome</keyword>
<feature type="region of interest" description="Disordered" evidence="10">
    <location>
        <begin position="99"/>
        <end position="163"/>
    </location>
</feature>
<keyword evidence="5" id="KW-0175">Coiled coil</keyword>
<accession>A0A3Q0IL10</accession>
<dbReference type="InterPro" id="IPR021640">
    <property type="entry name" value="Mediator_Med28"/>
</dbReference>
<dbReference type="PaxDb" id="121845-A0A3Q0IL10"/>